<evidence type="ECO:0000256" key="1">
    <source>
        <dbReference type="ARBA" id="ARBA00022741"/>
    </source>
</evidence>
<organism evidence="6">
    <name type="scientific">marine sediment metagenome</name>
    <dbReference type="NCBI Taxonomy" id="412755"/>
    <lineage>
        <taxon>unclassified sequences</taxon>
        <taxon>metagenomes</taxon>
        <taxon>ecological metagenomes</taxon>
    </lineage>
</organism>
<dbReference type="Pfam" id="PF00580">
    <property type="entry name" value="UvrD-helicase"/>
    <property type="match status" value="1"/>
</dbReference>
<comment type="caution">
    <text evidence="6">The sequence shown here is derived from an EMBL/GenBank/DDBJ whole genome shotgun (WGS) entry which is preliminary data.</text>
</comment>
<evidence type="ECO:0000313" key="6">
    <source>
        <dbReference type="EMBL" id="KKK65440.1"/>
    </source>
</evidence>
<dbReference type="InterPro" id="IPR027417">
    <property type="entry name" value="P-loop_NTPase"/>
</dbReference>
<proteinExistence type="predicted"/>
<dbReference type="InterPro" id="IPR014016">
    <property type="entry name" value="UvrD-like_ATP-bd"/>
</dbReference>
<dbReference type="EMBL" id="LAZR01060556">
    <property type="protein sequence ID" value="KKK65440.1"/>
    <property type="molecule type" value="Genomic_DNA"/>
</dbReference>
<dbReference type="Gene3D" id="3.40.50.300">
    <property type="entry name" value="P-loop containing nucleotide triphosphate hydrolases"/>
    <property type="match status" value="1"/>
</dbReference>
<reference evidence="6" key="1">
    <citation type="journal article" date="2015" name="Nature">
        <title>Complex archaea that bridge the gap between prokaryotes and eukaryotes.</title>
        <authorList>
            <person name="Spang A."/>
            <person name="Saw J.H."/>
            <person name="Jorgensen S.L."/>
            <person name="Zaremba-Niedzwiedzka K."/>
            <person name="Martijn J."/>
            <person name="Lind A.E."/>
            <person name="van Eijk R."/>
            <person name="Schleper C."/>
            <person name="Guy L."/>
            <person name="Ettema T.J."/>
        </authorList>
    </citation>
    <scope>NUCLEOTIDE SEQUENCE</scope>
</reference>
<sequence>MNSPIERRVWGPPGTGKTTSLVDAATKAAERFGDDQISICSLTNAAIREATSRSIPIDPENLTTLHARCKRSLDAPAPAESSMAEFLMDYKKYDNDFSIPPTLREHTKDDKNERAMMGGMTYFDQAQIFRQQLIPESEWKDNKVIELNKDWLYWCRGKGIMDFTGWLEAAMEIRSLPRQHIVYVDEAQDHTPLQLAVLRTWNTKHLVLIGDDDQNLYEWSGAIPDRFYTPELPPDRERVLGQSYRVPRAAHSLASNIVSRLIKRRTKEYTPRDFDGSVVKSSYRLKDARDGEPMTELGYNYPDKTQMILTSCSYMLEDIISFLRSVGAPFHNPYRKSNHKWNPIGSKAANNAKGYLL</sequence>
<dbReference type="SUPFAM" id="SSF52540">
    <property type="entry name" value="P-loop containing nucleoside triphosphate hydrolases"/>
    <property type="match status" value="1"/>
</dbReference>
<name>A0A0F8XW12_9ZZZZ</name>
<dbReference type="GO" id="GO:0043138">
    <property type="term" value="F:3'-5' DNA helicase activity"/>
    <property type="evidence" value="ECO:0007669"/>
    <property type="project" value="TreeGrafter"/>
</dbReference>
<accession>A0A0F8XW12</accession>
<dbReference type="GO" id="GO:0016787">
    <property type="term" value="F:hydrolase activity"/>
    <property type="evidence" value="ECO:0007669"/>
    <property type="project" value="UniProtKB-KW"/>
</dbReference>
<feature type="non-terminal residue" evidence="6">
    <location>
        <position position="357"/>
    </location>
</feature>
<evidence type="ECO:0000256" key="2">
    <source>
        <dbReference type="ARBA" id="ARBA00022801"/>
    </source>
</evidence>
<dbReference type="GO" id="GO:0005524">
    <property type="term" value="F:ATP binding"/>
    <property type="evidence" value="ECO:0007669"/>
    <property type="project" value="UniProtKB-KW"/>
</dbReference>
<keyword evidence="2" id="KW-0378">Hydrolase</keyword>
<dbReference type="PANTHER" id="PTHR11070:SF2">
    <property type="entry name" value="ATP-DEPENDENT DNA HELICASE SRS2"/>
    <property type="match status" value="1"/>
</dbReference>
<dbReference type="AlphaFoldDB" id="A0A0F8XW12"/>
<dbReference type="InterPro" id="IPR000212">
    <property type="entry name" value="DNA_helicase_UvrD/REP"/>
</dbReference>
<feature type="domain" description="UvrD-like helicase ATP-binding" evidence="5">
    <location>
        <begin position="1"/>
        <end position="247"/>
    </location>
</feature>
<evidence type="ECO:0000259" key="5">
    <source>
        <dbReference type="PROSITE" id="PS51198"/>
    </source>
</evidence>
<dbReference type="PROSITE" id="PS51198">
    <property type="entry name" value="UVRD_HELICASE_ATP_BIND"/>
    <property type="match status" value="1"/>
</dbReference>
<keyword evidence="3" id="KW-0347">Helicase</keyword>
<evidence type="ECO:0000256" key="3">
    <source>
        <dbReference type="ARBA" id="ARBA00022806"/>
    </source>
</evidence>
<keyword evidence="4" id="KW-0067">ATP-binding</keyword>
<dbReference type="GO" id="GO:0003677">
    <property type="term" value="F:DNA binding"/>
    <property type="evidence" value="ECO:0007669"/>
    <property type="project" value="InterPro"/>
</dbReference>
<protein>
    <recommendedName>
        <fullName evidence="5">UvrD-like helicase ATP-binding domain-containing protein</fullName>
    </recommendedName>
</protein>
<gene>
    <name evidence="6" type="ORF">LCGC14_2974110</name>
</gene>
<dbReference type="PANTHER" id="PTHR11070">
    <property type="entry name" value="UVRD / RECB / PCRA DNA HELICASE FAMILY MEMBER"/>
    <property type="match status" value="1"/>
</dbReference>
<evidence type="ECO:0000256" key="4">
    <source>
        <dbReference type="ARBA" id="ARBA00022840"/>
    </source>
</evidence>
<dbReference type="GO" id="GO:0000725">
    <property type="term" value="P:recombinational repair"/>
    <property type="evidence" value="ECO:0007669"/>
    <property type="project" value="TreeGrafter"/>
</dbReference>
<keyword evidence="1" id="KW-0547">Nucleotide-binding</keyword>